<feature type="transmembrane region" description="Helical" evidence="1">
    <location>
        <begin position="75"/>
        <end position="93"/>
    </location>
</feature>
<proteinExistence type="predicted"/>
<protein>
    <submittedName>
        <fullName evidence="2">Uncharacterized protein</fullName>
    </submittedName>
</protein>
<gene>
    <name evidence="2" type="ORF">AU14_01070</name>
</gene>
<evidence type="ECO:0000313" key="2">
    <source>
        <dbReference type="EMBL" id="AHI29916.1"/>
    </source>
</evidence>
<keyword evidence="1" id="KW-0812">Transmembrane</keyword>
<reference evidence="2 3" key="1">
    <citation type="journal article" date="2014" name="Genome Announc.">
        <title>Draft Genome Sequences of Marinobacter similis A3d10T and Marinobacter salarius R9SW1T.</title>
        <authorList>
            <person name="Ivanova E.P."/>
            <person name="Ng H.J."/>
            <person name="Webb H.K."/>
            <person name="Feng G."/>
            <person name="Oshima K."/>
            <person name="Hattori M."/>
            <person name="Ohkuma M."/>
            <person name="Sergeev A.F."/>
            <person name="Mikhailov V.V."/>
            <person name="Crawford R.J."/>
            <person name="Sawabe T."/>
        </authorList>
    </citation>
    <scope>NUCLEOTIDE SEQUENCE [LARGE SCALE GENOMIC DNA]</scope>
    <source>
        <strain evidence="2 3">A3d10</strain>
    </source>
</reference>
<dbReference type="Proteomes" id="UP000061489">
    <property type="component" value="Chromosome"/>
</dbReference>
<feature type="transmembrane region" description="Helical" evidence="1">
    <location>
        <begin position="21"/>
        <end position="39"/>
    </location>
</feature>
<evidence type="ECO:0000256" key="1">
    <source>
        <dbReference type="SAM" id="Phobius"/>
    </source>
</evidence>
<dbReference type="AlphaFoldDB" id="W5YLH4"/>
<feature type="transmembrane region" description="Helical" evidence="1">
    <location>
        <begin position="99"/>
        <end position="121"/>
    </location>
</feature>
<organism evidence="2 3">
    <name type="scientific">Marinobacter similis</name>
    <dbReference type="NCBI Taxonomy" id="1420916"/>
    <lineage>
        <taxon>Bacteria</taxon>
        <taxon>Pseudomonadati</taxon>
        <taxon>Pseudomonadota</taxon>
        <taxon>Gammaproteobacteria</taxon>
        <taxon>Pseudomonadales</taxon>
        <taxon>Marinobacteraceae</taxon>
        <taxon>Marinobacter</taxon>
    </lineage>
</organism>
<keyword evidence="1" id="KW-0472">Membrane</keyword>
<dbReference type="HOGENOM" id="CLU_1784570_0_0_6"/>
<dbReference type="EMBL" id="CP007151">
    <property type="protein sequence ID" value="AHI29916.1"/>
    <property type="molecule type" value="Genomic_DNA"/>
</dbReference>
<accession>W5YLH4</accession>
<keyword evidence="1" id="KW-1133">Transmembrane helix</keyword>
<keyword evidence="3" id="KW-1185">Reference proteome</keyword>
<feature type="transmembrane region" description="Helical" evidence="1">
    <location>
        <begin position="45"/>
        <end position="63"/>
    </location>
</feature>
<sequence length="145" mass="16654">MRRLIWRETSGREAGERETHFAFILFLIYLASFFLRLPARIPALGFIRFDFLLVGTITFFVLSNQSTKGSRLDDASKFLLAIFIYSIITLPLVEWPGSVVNNGMVAFIKGAIFYFFTVNLVTNEHRLRWVLGVFVGCNLIRVLEP</sequence>
<dbReference type="KEGG" id="msx:AU14_01070"/>
<evidence type="ECO:0000313" key="3">
    <source>
        <dbReference type="Proteomes" id="UP000061489"/>
    </source>
</evidence>
<dbReference type="STRING" id="1420916.AU14_01070"/>
<name>W5YLH4_9GAMM</name>